<reference evidence="4" key="1">
    <citation type="submission" date="2021-03" db="EMBL/GenBank/DDBJ databases">
        <authorList>
            <person name="Bekaert M."/>
        </authorList>
    </citation>
    <scope>NUCLEOTIDE SEQUENCE</scope>
</reference>
<organism evidence="4 5">
    <name type="scientific">Mytilus edulis</name>
    <name type="common">Blue mussel</name>
    <dbReference type="NCBI Taxonomy" id="6550"/>
    <lineage>
        <taxon>Eukaryota</taxon>
        <taxon>Metazoa</taxon>
        <taxon>Spiralia</taxon>
        <taxon>Lophotrochozoa</taxon>
        <taxon>Mollusca</taxon>
        <taxon>Bivalvia</taxon>
        <taxon>Autobranchia</taxon>
        <taxon>Pteriomorphia</taxon>
        <taxon>Mytilida</taxon>
        <taxon>Mytiloidea</taxon>
        <taxon>Mytilidae</taxon>
        <taxon>Mytilinae</taxon>
        <taxon>Mytilus</taxon>
    </lineage>
</organism>
<gene>
    <name evidence="4" type="ORF">MEDL_23288</name>
</gene>
<evidence type="ECO:0000313" key="4">
    <source>
        <dbReference type="EMBL" id="CAG2209240.1"/>
    </source>
</evidence>
<feature type="transmembrane region" description="Helical" evidence="2">
    <location>
        <begin position="900"/>
        <end position="924"/>
    </location>
</feature>
<keyword evidence="5" id="KW-1185">Reference proteome</keyword>
<keyword evidence="2" id="KW-1133">Transmembrane helix</keyword>
<protein>
    <recommendedName>
        <fullName evidence="3">Apple domain-containing protein</fullName>
    </recommendedName>
</protein>
<evidence type="ECO:0000256" key="2">
    <source>
        <dbReference type="SAM" id="Phobius"/>
    </source>
</evidence>
<dbReference type="EMBL" id="CAJPWZ010001142">
    <property type="protein sequence ID" value="CAG2209240.1"/>
    <property type="molecule type" value="Genomic_DNA"/>
</dbReference>
<dbReference type="InterPro" id="IPR003609">
    <property type="entry name" value="Pan_app"/>
</dbReference>
<accession>A0A8S3RR90</accession>
<evidence type="ECO:0000256" key="1">
    <source>
        <dbReference type="SAM" id="MobiDB-lite"/>
    </source>
</evidence>
<dbReference type="PROSITE" id="PS50948">
    <property type="entry name" value="PAN"/>
    <property type="match status" value="1"/>
</dbReference>
<evidence type="ECO:0000259" key="3">
    <source>
        <dbReference type="PROSITE" id="PS50948"/>
    </source>
</evidence>
<feature type="compositionally biased region" description="Polar residues" evidence="1">
    <location>
        <begin position="592"/>
        <end position="622"/>
    </location>
</feature>
<keyword evidence="2" id="KW-0472">Membrane</keyword>
<comment type="caution">
    <text evidence="4">The sequence shown here is derived from an EMBL/GenBank/DDBJ whole genome shotgun (WGS) entry which is preliminary data.</text>
</comment>
<sequence length="934" mass="103141">MLKSSKNTIQTYQLYWSIFSDSSCSFTSVGRNTIGDCGDDNFDQIVGSFEHCTESCIVNPLCHGVSYKTSRYICRRYTCDQSTTDRNVEFFPLTCTAYRCFAHAHRNKTGDCPSYQTVNTTLKGCKEECIEDDSCRAASFNADTDECILHNECNFITVQLQNDTSLETQMHILKKCGYSICHYNHTGAGYGLCSPRTHYAKDLNACLKFCEESYDTQDFNCNAVAYPIIPILGPEKLCLVDCQLYGSSINQTTSDFYKRHCPEEREETCPWTEDTNGIKGECLLYDTVYGTLSQCQASCDEEIQYAITTTLALVMDFVVHGHIMQRTWNACLKFCEESYDTQDFNCNAVAYPIIPILGPENCALFDCQLKEETCPWTEDTNGIKGECLLYDTVYGTLSQCQASCDEEVWCLGVSFIKRPNYLGMGQCSRYPCTNSTGGRRENRAFFFKEMFRYISYEEDFILNSITSTSVMQRDDDKSTSKLTFTTILYDKVTTFAQGRTSFLPSSTRNTIGTQSSAGTELSTTNTGNAIYNPTGSSVLTSTDEISSTLDSITSTSVMQRDDDKSTSKLTFTTMLYDKVTTFAQRRTSFLPSSNRNTIGTQSSAGTELSTTNTGNAISNQTGSSVSISTDEISSTLDTITSTSVMQRDDDKSTSKLTFTTMLYDKVTTFAQGRTSFLPSSTRNTIGTQSSAGTELSTTNTGNAISNPTGSSVSISTDEISSTLDTITSTSVIQRDDDKSTSKLTFTPILYDKVTTFAQRRTSFLPSSTRNTIGTQSSAGTELSTTNTGNAISNPTGSSVSILTDEISSTLGRTTAQVAMSTLLIEDTSYSNGVTYNVVTYNNSRATRNVCLCWCSISENETFAEFYERIIEPLKVNKKSLSSTIRKLTCANDDRPSAARVGYVGVITLLIVILTIVALDFSSIANKLITHLRQH</sequence>
<dbReference type="Proteomes" id="UP000683360">
    <property type="component" value="Unassembled WGS sequence"/>
</dbReference>
<dbReference type="AlphaFoldDB" id="A0A8S3RR90"/>
<feature type="region of interest" description="Disordered" evidence="1">
    <location>
        <begin position="766"/>
        <end position="791"/>
    </location>
</feature>
<name>A0A8S3RR90_MYTED</name>
<feature type="region of interest" description="Disordered" evidence="1">
    <location>
        <begin position="506"/>
        <end position="529"/>
    </location>
</feature>
<feature type="region of interest" description="Disordered" evidence="1">
    <location>
        <begin position="680"/>
        <end position="715"/>
    </location>
</feature>
<feature type="domain" description="Apple" evidence="3">
    <location>
        <begin position="95"/>
        <end position="173"/>
    </location>
</feature>
<keyword evidence="2" id="KW-0812">Transmembrane</keyword>
<dbReference type="OrthoDB" id="6145981at2759"/>
<evidence type="ECO:0000313" key="5">
    <source>
        <dbReference type="Proteomes" id="UP000683360"/>
    </source>
</evidence>
<proteinExistence type="predicted"/>
<feature type="region of interest" description="Disordered" evidence="1">
    <location>
        <begin position="592"/>
        <end position="623"/>
    </location>
</feature>
<feature type="compositionally biased region" description="Polar residues" evidence="1">
    <location>
        <begin position="680"/>
        <end position="709"/>
    </location>
</feature>